<feature type="region of interest" description="Disordered" evidence="1">
    <location>
        <begin position="1"/>
        <end position="29"/>
    </location>
</feature>
<reference evidence="2 3" key="1">
    <citation type="submission" date="2021-05" db="EMBL/GenBank/DDBJ databases">
        <title>Novel species in genus Cellulomonas.</title>
        <authorList>
            <person name="Zhang G."/>
        </authorList>
    </citation>
    <scope>NUCLEOTIDE SEQUENCE [LARGE SCALE GENOMIC DNA]</scope>
    <source>
        <strain evidence="3">zg-ZUI222</strain>
    </source>
</reference>
<feature type="region of interest" description="Disordered" evidence="1">
    <location>
        <begin position="107"/>
        <end position="127"/>
    </location>
</feature>
<keyword evidence="3" id="KW-1185">Reference proteome</keyword>
<dbReference type="EMBL" id="CP074405">
    <property type="protein sequence ID" value="QVI62827.1"/>
    <property type="molecule type" value="Genomic_DNA"/>
</dbReference>
<dbReference type="Proteomes" id="UP000677804">
    <property type="component" value="Chromosome"/>
</dbReference>
<feature type="compositionally biased region" description="Low complexity" evidence="1">
    <location>
        <begin position="108"/>
        <end position="127"/>
    </location>
</feature>
<feature type="compositionally biased region" description="Basic residues" evidence="1">
    <location>
        <begin position="1"/>
        <end position="12"/>
    </location>
</feature>
<evidence type="ECO:0000256" key="1">
    <source>
        <dbReference type="SAM" id="MobiDB-lite"/>
    </source>
</evidence>
<name>A0ABX8D5V5_9CELL</name>
<evidence type="ECO:0000313" key="2">
    <source>
        <dbReference type="EMBL" id="QVI62827.1"/>
    </source>
</evidence>
<sequence>MTTPARLRRPRSAHPPLARETAPLAPAPAGPRAGFVLYVSLPQDGADTGTTPRPGAAEIAETADLLRELAQEALPGADTFAALSLVPGTAGDVRSLGERITHLRLLEPVPDTDPGTPDVLTGSGDAG</sequence>
<evidence type="ECO:0000313" key="3">
    <source>
        <dbReference type="Proteomes" id="UP000677804"/>
    </source>
</evidence>
<accession>A0ABX8D5V5</accession>
<gene>
    <name evidence="2" type="ORF">KG103_02480</name>
</gene>
<proteinExistence type="predicted"/>
<dbReference type="RefSeq" id="WP_207341932.1">
    <property type="nucleotide sequence ID" value="NZ_CP074405.1"/>
</dbReference>
<protein>
    <submittedName>
        <fullName evidence="2">Uncharacterized protein</fullName>
    </submittedName>
</protein>
<organism evidence="2 3">
    <name type="scientific">Cellulomonas wangleii</name>
    <dbReference type="NCBI Taxonomy" id="2816956"/>
    <lineage>
        <taxon>Bacteria</taxon>
        <taxon>Bacillati</taxon>
        <taxon>Actinomycetota</taxon>
        <taxon>Actinomycetes</taxon>
        <taxon>Micrococcales</taxon>
        <taxon>Cellulomonadaceae</taxon>
        <taxon>Cellulomonas</taxon>
    </lineage>
</organism>